<keyword evidence="4" id="KW-1185">Reference proteome</keyword>
<dbReference type="Pfam" id="PF00206">
    <property type="entry name" value="Lyase_1"/>
    <property type="match status" value="1"/>
</dbReference>
<reference evidence="3" key="2">
    <citation type="submission" date="2020-09" db="EMBL/GenBank/DDBJ databases">
        <authorList>
            <person name="Sun Q."/>
            <person name="Zhou Y."/>
        </authorList>
    </citation>
    <scope>NUCLEOTIDE SEQUENCE</scope>
    <source>
        <strain evidence="3">CGMCC 1.15880</strain>
    </source>
</reference>
<dbReference type="PANTHER" id="PTHR43172">
    <property type="entry name" value="ADENYLOSUCCINATE LYASE"/>
    <property type="match status" value="1"/>
</dbReference>
<evidence type="ECO:0000256" key="1">
    <source>
        <dbReference type="ARBA" id="ARBA00034772"/>
    </source>
</evidence>
<dbReference type="InterPro" id="IPR000362">
    <property type="entry name" value="Fumarate_lyase_fam"/>
</dbReference>
<sequence length="466" mass="48996">MTFTIAKCMVAQNQNTGVIMAISLAEGQMFKGLFGDNELSVLFSDSAEVRAMLLVEGALAAAQGKLGTIPQESGEIINRMAREVLIDPGHLAAGVARDGVVVPALVAAFATEMQAPEHSAYLHKGATSQDIIDTALVLRLRRVLDILDARLAVLLDTLAKQAETHKTTPMGARTRHQIATPTALGARIASWGAPFLRHRQRLAELRPRVLVVSLAGASGNLSAFEGRGLETADALAKELGLGRAELPWHSARDGICELANLCGLICGSLGKIAQDLLLSAQIGDGLRAGVGGGSSTMPHKANPTGAEAMLALARQGQGLAAQVAGAAFHAQERDGAAWSQEWLSLPSLIVATGAALCHGLDLAGSLDVEQDKLASVFEETNGLMMAEAASFALAEHMPLADARALTKSACAKSVQSGEPLRTVMARETVLAIDWDRVFDARSALGESEAIVSRFCDLVARQRPEKT</sequence>
<dbReference type="Proteomes" id="UP000628017">
    <property type="component" value="Unassembled WGS sequence"/>
</dbReference>
<feature type="domain" description="Adenylosuccinate lyase C-terminal" evidence="2">
    <location>
        <begin position="381"/>
        <end position="455"/>
    </location>
</feature>
<gene>
    <name evidence="3" type="primary">pcaB</name>
    <name evidence="3" type="ORF">GCM10011498_25230</name>
</gene>
<evidence type="ECO:0000259" key="2">
    <source>
        <dbReference type="SMART" id="SM00998"/>
    </source>
</evidence>
<dbReference type="Gene3D" id="1.20.200.10">
    <property type="entry name" value="Fumarase/aspartase (Central domain)"/>
    <property type="match status" value="1"/>
</dbReference>
<dbReference type="InterPro" id="IPR008948">
    <property type="entry name" value="L-Aspartase-like"/>
</dbReference>
<dbReference type="InterPro" id="IPR022761">
    <property type="entry name" value="Fumarate_lyase_N"/>
</dbReference>
<proteinExistence type="inferred from homology"/>
<dbReference type="PANTHER" id="PTHR43172:SF2">
    <property type="entry name" value="ADENYLOSUCCINATE LYASE C-TERMINAL DOMAIN-CONTAINING PROTEIN"/>
    <property type="match status" value="1"/>
</dbReference>
<dbReference type="CDD" id="cd01597">
    <property type="entry name" value="pCLME"/>
    <property type="match status" value="1"/>
</dbReference>
<dbReference type="PRINTS" id="PR00149">
    <property type="entry name" value="FUMRATELYASE"/>
</dbReference>
<accession>A0A916QZU6</accession>
<evidence type="ECO:0000313" key="4">
    <source>
        <dbReference type="Proteomes" id="UP000628017"/>
    </source>
</evidence>
<dbReference type="GO" id="GO:0016829">
    <property type="term" value="F:lyase activity"/>
    <property type="evidence" value="ECO:0007669"/>
    <property type="project" value="UniProtKB-ARBA"/>
</dbReference>
<dbReference type="PROSITE" id="PS00163">
    <property type="entry name" value="FUMARATE_LYASES"/>
    <property type="match status" value="1"/>
</dbReference>
<dbReference type="PRINTS" id="PR00145">
    <property type="entry name" value="ARGSUCLYASE"/>
</dbReference>
<comment type="caution">
    <text evidence="3">The sequence shown here is derived from an EMBL/GenBank/DDBJ whole genome shotgun (WGS) entry which is preliminary data.</text>
</comment>
<comment type="similarity">
    <text evidence="1">Belongs to the class-II fumarase/aspartase family.</text>
</comment>
<dbReference type="SUPFAM" id="SSF48557">
    <property type="entry name" value="L-aspartase-like"/>
    <property type="match status" value="1"/>
</dbReference>
<dbReference type="SMART" id="SM00998">
    <property type="entry name" value="ADSL_C"/>
    <property type="match status" value="1"/>
</dbReference>
<protein>
    <submittedName>
        <fullName evidence="3">3-carboxy-cis,cis-muconate cycloisomerase</fullName>
    </submittedName>
</protein>
<dbReference type="InterPro" id="IPR020557">
    <property type="entry name" value="Fumarate_lyase_CS"/>
</dbReference>
<dbReference type="EMBL" id="BMKA01000003">
    <property type="protein sequence ID" value="GGA23323.1"/>
    <property type="molecule type" value="Genomic_DNA"/>
</dbReference>
<evidence type="ECO:0000313" key="3">
    <source>
        <dbReference type="EMBL" id="GGA23323.1"/>
    </source>
</evidence>
<dbReference type="Gene3D" id="1.10.40.30">
    <property type="entry name" value="Fumarase/aspartase (C-terminal domain)"/>
    <property type="match status" value="1"/>
</dbReference>
<reference evidence="3" key="1">
    <citation type="journal article" date="2014" name="Int. J. Syst. Evol. Microbiol.">
        <title>Complete genome sequence of Corynebacterium casei LMG S-19264T (=DSM 44701T), isolated from a smear-ripened cheese.</title>
        <authorList>
            <consortium name="US DOE Joint Genome Institute (JGI-PGF)"/>
            <person name="Walter F."/>
            <person name="Albersmeier A."/>
            <person name="Kalinowski J."/>
            <person name="Ruckert C."/>
        </authorList>
    </citation>
    <scope>NUCLEOTIDE SEQUENCE</scope>
    <source>
        <strain evidence="3">CGMCC 1.15880</strain>
    </source>
</reference>
<dbReference type="InterPro" id="IPR019468">
    <property type="entry name" value="AdenyloSucc_lyase_C"/>
</dbReference>
<dbReference type="AlphaFoldDB" id="A0A916QZU6"/>
<organism evidence="3 4">
    <name type="scientific">Neptunicoccus cionae</name>
    <dbReference type="NCBI Taxonomy" id="2035344"/>
    <lineage>
        <taxon>Bacteria</taxon>
        <taxon>Pseudomonadati</taxon>
        <taxon>Pseudomonadota</taxon>
        <taxon>Alphaproteobacteria</taxon>
        <taxon>Rhodobacterales</taxon>
        <taxon>Paracoccaceae</taxon>
        <taxon>Neptunicoccus</taxon>
    </lineage>
</organism>
<name>A0A916QZU6_9RHOB</name>